<dbReference type="AlphaFoldDB" id="A0A9X4KZX3"/>
<dbReference type="Gene3D" id="3.40.190.10">
    <property type="entry name" value="Periplasmic binding protein-like II"/>
    <property type="match status" value="1"/>
</dbReference>
<feature type="compositionally biased region" description="Low complexity" evidence="1">
    <location>
        <begin position="33"/>
        <end position="56"/>
    </location>
</feature>
<protein>
    <recommendedName>
        <fullName evidence="5">Extracellular solute-binding protein</fullName>
    </recommendedName>
</protein>
<keyword evidence="4" id="KW-1185">Reference proteome</keyword>
<keyword evidence="2" id="KW-0732">Signal</keyword>
<dbReference type="SUPFAM" id="SSF53850">
    <property type="entry name" value="Periplasmic binding protein-like II"/>
    <property type="match status" value="1"/>
</dbReference>
<evidence type="ECO:0000313" key="4">
    <source>
        <dbReference type="Proteomes" id="UP001153404"/>
    </source>
</evidence>
<organism evidence="3 4">
    <name type="scientific">Cohnella rhizosphaerae</name>
    <dbReference type="NCBI Taxonomy" id="1457232"/>
    <lineage>
        <taxon>Bacteria</taxon>
        <taxon>Bacillati</taxon>
        <taxon>Bacillota</taxon>
        <taxon>Bacilli</taxon>
        <taxon>Bacillales</taxon>
        <taxon>Paenibacillaceae</taxon>
        <taxon>Cohnella</taxon>
    </lineage>
</organism>
<feature type="region of interest" description="Disordered" evidence="1">
    <location>
        <begin position="26"/>
        <end position="61"/>
    </location>
</feature>
<sequence>MIRNKRRRVAGMAAILTVAVMTGCAGSNDPKPSAASSAAASSAAATATAGASPTQASEKEPVTLKLSSDNALFMATLAPGAQHDPVMEEIRRKTGVTLELDTQTDDKKFNLMLAGGDLPDIIVLQNAPKYLKQMIEGNQVIPLDGLIEKHGQTILKESPSKIEISKRFFSNGTGQPVRHPRHREPEGAAVQVRQPCIQHPLGLLQRARVPGREQSGRSAQAARGYAAEASDERAGTKGVRHGPVVRLGTRSVRDVRPPVQPDQ</sequence>
<comment type="caution">
    <text evidence="3">The sequence shown here is derived from an EMBL/GenBank/DDBJ whole genome shotgun (WGS) entry which is preliminary data.</text>
</comment>
<gene>
    <name evidence="3" type="ORF">OMP40_35530</name>
</gene>
<evidence type="ECO:0000256" key="1">
    <source>
        <dbReference type="SAM" id="MobiDB-lite"/>
    </source>
</evidence>
<feature type="chain" id="PRO_5040858738" description="Extracellular solute-binding protein" evidence="2">
    <location>
        <begin position="28"/>
        <end position="263"/>
    </location>
</feature>
<proteinExistence type="predicted"/>
<evidence type="ECO:0000313" key="3">
    <source>
        <dbReference type="EMBL" id="MDG0814007.1"/>
    </source>
</evidence>
<accession>A0A9X4KZX3</accession>
<dbReference type="Proteomes" id="UP001153404">
    <property type="component" value="Unassembled WGS sequence"/>
</dbReference>
<evidence type="ECO:0008006" key="5">
    <source>
        <dbReference type="Google" id="ProtNLM"/>
    </source>
</evidence>
<name>A0A9X4KZX3_9BACL</name>
<dbReference type="EMBL" id="JAPDIA010000009">
    <property type="protein sequence ID" value="MDG0814007.1"/>
    <property type="molecule type" value="Genomic_DNA"/>
</dbReference>
<dbReference type="PROSITE" id="PS51257">
    <property type="entry name" value="PROKAR_LIPOPROTEIN"/>
    <property type="match status" value="1"/>
</dbReference>
<feature type="signal peptide" evidence="2">
    <location>
        <begin position="1"/>
        <end position="27"/>
    </location>
</feature>
<evidence type="ECO:0000256" key="2">
    <source>
        <dbReference type="SAM" id="SignalP"/>
    </source>
</evidence>
<reference evidence="3" key="1">
    <citation type="submission" date="2022-10" db="EMBL/GenBank/DDBJ databases">
        <title>Comparative genomic analysis of Cohnella hashimotonis sp. nov., isolated from the International Space Station.</title>
        <authorList>
            <person name="Simpson A."/>
            <person name="Venkateswaran K."/>
        </authorList>
    </citation>
    <scope>NUCLEOTIDE SEQUENCE</scope>
    <source>
        <strain evidence="3">DSM 28161</strain>
    </source>
</reference>
<feature type="region of interest" description="Disordered" evidence="1">
    <location>
        <begin position="208"/>
        <end position="263"/>
    </location>
</feature>
<dbReference type="RefSeq" id="WP_277538569.1">
    <property type="nucleotide sequence ID" value="NZ_JAPDIA010000009.1"/>
</dbReference>